<evidence type="ECO:0008006" key="4">
    <source>
        <dbReference type="Google" id="ProtNLM"/>
    </source>
</evidence>
<sequence length="614" mass="66789">MFEIVSAKLTGVPKGPGWAESYDFVPEGIEQKSLRGHLFVVLSTSQVEGHGVETISVGRTLIAKFREDYFDDLTIKAFNALKSAVENLAKGFKESWGDVEIAAASICGDVVYSAAVGGAEVIICRGGSIGTILKSVGSETIVSSGFPKEGDVMLIGTKSFYDGTSPGIIKAALSAESPESAIEIFTPGNPAAIVLRFSQEQVKVFETTPIINSFSLPQKSFKQKVFNTIAVFLKKLPQKQLYVKNEVNDEYSSQNKKLTFSVALILIFILAVSIGFGIRQKKINDVKSKYQGILQQVQSEIDEAISLASVSPERSRELFYDAEQKLASIEDLKIKDPKYDDIRKKIDSSRASILGEFLATPELFLDLGLLSSGFKGDALTVSGGNIFILDKAGKRIVSIAISTKKSKVVAGPGVIDEAFDLASYEDRAFILAGDGVYEVDKQKNKVIEKSWEGKALIKAFAGNIYVLDESGNQIYRYAGVGGAFPNKTNWLSASIKADFSGVRQWVIDGAVYTLFPNSKILKYSQGSPQSFRIIGVTPEIGNVDAMFAGDDTQYIYLLDRAGKRVVVTDKKGTYKAQYLSESISGASNVIVSEADKKIILLTGDKLFSIEIRHI</sequence>
<protein>
    <recommendedName>
        <fullName evidence="4">PPM-type phosphatase domain-containing protein</fullName>
    </recommendedName>
</protein>
<evidence type="ECO:0000256" key="1">
    <source>
        <dbReference type="SAM" id="Phobius"/>
    </source>
</evidence>
<name>A0A0G0LME0_9BACT</name>
<dbReference type="EMBL" id="LBVU01000003">
    <property type="protein sequence ID" value="KKQ92202.1"/>
    <property type="molecule type" value="Genomic_DNA"/>
</dbReference>
<dbReference type="SUPFAM" id="SSF101898">
    <property type="entry name" value="NHL repeat"/>
    <property type="match status" value="1"/>
</dbReference>
<proteinExistence type="predicted"/>
<evidence type="ECO:0000313" key="2">
    <source>
        <dbReference type="EMBL" id="KKQ92202.1"/>
    </source>
</evidence>
<dbReference type="InterPro" id="IPR011042">
    <property type="entry name" value="6-blade_b-propeller_TolB-like"/>
</dbReference>
<dbReference type="STRING" id="1618572.UT17_C0003G0225"/>
<dbReference type="Gene3D" id="2.120.10.30">
    <property type="entry name" value="TolB, C-terminal domain"/>
    <property type="match status" value="1"/>
</dbReference>
<evidence type="ECO:0000313" key="3">
    <source>
        <dbReference type="Proteomes" id="UP000034774"/>
    </source>
</evidence>
<keyword evidence="1" id="KW-1133">Transmembrane helix</keyword>
<gene>
    <name evidence="2" type="ORF">UT17_C0003G0225</name>
</gene>
<keyword evidence="1" id="KW-0472">Membrane</keyword>
<organism evidence="2 3">
    <name type="scientific">Candidatus Woesebacteria bacterium GW2011_GWB1_39_10</name>
    <dbReference type="NCBI Taxonomy" id="1618572"/>
    <lineage>
        <taxon>Bacteria</taxon>
        <taxon>Candidatus Woeseibacteriota</taxon>
    </lineage>
</organism>
<reference evidence="2 3" key="1">
    <citation type="journal article" date="2015" name="Nature">
        <title>rRNA introns, odd ribosomes, and small enigmatic genomes across a large radiation of phyla.</title>
        <authorList>
            <person name="Brown C.T."/>
            <person name="Hug L.A."/>
            <person name="Thomas B.C."/>
            <person name="Sharon I."/>
            <person name="Castelle C.J."/>
            <person name="Singh A."/>
            <person name="Wilkins M.J."/>
            <person name="Williams K.H."/>
            <person name="Banfield J.F."/>
        </authorList>
    </citation>
    <scope>NUCLEOTIDE SEQUENCE [LARGE SCALE GENOMIC DNA]</scope>
</reference>
<dbReference type="AlphaFoldDB" id="A0A0G0LME0"/>
<feature type="transmembrane region" description="Helical" evidence="1">
    <location>
        <begin position="258"/>
        <end position="278"/>
    </location>
</feature>
<keyword evidence="1" id="KW-0812">Transmembrane</keyword>
<dbReference type="Proteomes" id="UP000034774">
    <property type="component" value="Unassembled WGS sequence"/>
</dbReference>
<accession>A0A0G0LME0</accession>
<comment type="caution">
    <text evidence="2">The sequence shown here is derived from an EMBL/GenBank/DDBJ whole genome shotgun (WGS) entry which is preliminary data.</text>
</comment>